<dbReference type="PROSITE" id="PS50966">
    <property type="entry name" value="ZF_SWIM"/>
    <property type="match status" value="1"/>
</dbReference>
<dbReference type="AlphaFoldDB" id="A0A6A6AQB5"/>
<gene>
    <name evidence="3" type="ORF">P153DRAFT_409533</name>
</gene>
<sequence>MSDAFSRFALVEVTGQSTPEQDYLRRFPTEIRLMIFQELLSVWPKTVFRGANTFGPLDPNEFQREIPIPWQILATCHKYHDEALPIMYGKNKFVFCTGENGSPGMFWRFPIKMQYMHLITDLGIYMRCDTPTKEAANRVAHFIKAIARRAVKLQNLVVLVSSDRSYGAKCPWDIMFNDHPVAKALVKLVESQTVKHFKLRMHDAACVAPDFASYLCQTFYELKPATDRSITFSRSCSCPRQIATSRDGYCRHCLWPREYRAYKAIDRTMYPAELESDQERMMDLQEDLFQLGLLPPTDDLEEEDPEKASTGPYIDGRVVEDTYEEDRLGFSLGLLLPGQVRHFRSNIAWPAVWWYRQTELTEFYEYIDKDDYLVKALVSK</sequence>
<proteinExistence type="predicted"/>
<dbReference type="Proteomes" id="UP000799771">
    <property type="component" value="Unassembled WGS sequence"/>
</dbReference>
<dbReference type="RefSeq" id="XP_033528506.1">
    <property type="nucleotide sequence ID" value="XM_033672073.1"/>
</dbReference>
<dbReference type="GeneID" id="54412505"/>
<feature type="domain" description="SWIM-type" evidence="2">
    <location>
        <begin position="220"/>
        <end position="261"/>
    </location>
</feature>
<protein>
    <recommendedName>
        <fullName evidence="2">SWIM-type domain-containing protein</fullName>
    </recommendedName>
</protein>
<dbReference type="GO" id="GO:0008270">
    <property type="term" value="F:zinc ion binding"/>
    <property type="evidence" value="ECO:0007669"/>
    <property type="project" value="UniProtKB-KW"/>
</dbReference>
<name>A0A6A6AQB5_9PLEO</name>
<reference evidence="3" key="1">
    <citation type="journal article" date="2020" name="Stud. Mycol.">
        <title>101 Dothideomycetes genomes: a test case for predicting lifestyles and emergence of pathogens.</title>
        <authorList>
            <person name="Haridas S."/>
            <person name="Albert R."/>
            <person name="Binder M."/>
            <person name="Bloem J."/>
            <person name="Labutti K."/>
            <person name="Salamov A."/>
            <person name="Andreopoulos B."/>
            <person name="Baker S."/>
            <person name="Barry K."/>
            <person name="Bills G."/>
            <person name="Bluhm B."/>
            <person name="Cannon C."/>
            <person name="Castanera R."/>
            <person name="Culley D."/>
            <person name="Daum C."/>
            <person name="Ezra D."/>
            <person name="Gonzalez J."/>
            <person name="Henrissat B."/>
            <person name="Kuo A."/>
            <person name="Liang C."/>
            <person name="Lipzen A."/>
            <person name="Lutzoni F."/>
            <person name="Magnuson J."/>
            <person name="Mondo S."/>
            <person name="Nolan M."/>
            <person name="Ohm R."/>
            <person name="Pangilinan J."/>
            <person name="Park H.-J."/>
            <person name="Ramirez L."/>
            <person name="Alfaro M."/>
            <person name="Sun H."/>
            <person name="Tritt A."/>
            <person name="Yoshinaga Y."/>
            <person name="Zwiers L.-H."/>
            <person name="Turgeon B."/>
            <person name="Goodwin S."/>
            <person name="Spatafora J."/>
            <person name="Crous P."/>
            <person name="Grigoriev I."/>
        </authorList>
    </citation>
    <scope>NUCLEOTIDE SEQUENCE</scope>
    <source>
        <strain evidence="3">CBS 119687</strain>
    </source>
</reference>
<evidence type="ECO:0000313" key="4">
    <source>
        <dbReference type="Proteomes" id="UP000799771"/>
    </source>
</evidence>
<evidence type="ECO:0000256" key="1">
    <source>
        <dbReference type="PROSITE-ProRule" id="PRU00325"/>
    </source>
</evidence>
<dbReference type="InterPro" id="IPR007527">
    <property type="entry name" value="Znf_SWIM"/>
</dbReference>
<dbReference type="OrthoDB" id="2951834at2759"/>
<evidence type="ECO:0000313" key="3">
    <source>
        <dbReference type="EMBL" id="KAF2134119.1"/>
    </source>
</evidence>
<keyword evidence="1" id="KW-0863">Zinc-finger</keyword>
<keyword evidence="1" id="KW-0479">Metal-binding</keyword>
<organism evidence="3 4">
    <name type="scientific">Dothidotthia symphoricarpi CBS 119687</name>
    <dbReference type="NCBI Taxonomy" id="1392245"/>
    <lineage>
        <taxon>Eukaryota</taxon>
        <taxon>Fungi</taxon>
        <taxon>Dikarya</taxon>
        <taxon>Ascomycota</taxon>
        <taxon>Pezizomycotina</taxon>
        <taxon>Dothideomycetes</taxon>
        <taxon>Pleosporomycetidae</taxon>
        <taxon>Pleosporales</taxon>
        <taxon>Dothidotthiaceae</taxon>
        <taxon>Dothidotthia</taxon>
    </lineage>
</organism>
<accession>A0A6A6AQB5</accession>
<keyword evidence="1" id="KW-0862">Zinc</keyword>
<dbReference type="EMBL" id="ML977498">
    <property type="protein sequence ID" value="KAF2134119.1"/>
    <property type="molecule type" value="Genomic_DNA"/>
</dbReference>
<evidence type="ECO:0000259" key="2">
    <source>
        <dbReference type="PROSITE" id="PS50966"/>
    </source>
</evidence>
<keyword evidence="4" id="KW-1185">Reference proteome</keyword>